<keyword evidence="1" id="KW-0812">Transmembrane</keyword>
<protein>
    <submittedName>
        <fullName evidence="2">Uncharacterized protein</fullName>
    </submittedName>
</protein>
<gene>
    <name evidence="2" type="ORF">METZ01_LOCUS346318</name>
</gene>
<sequence>MKNKQIPYIKYPLLLIGFTLCVCGVRWLTHDQPWILDQVANEERLQMSFVDLFLIDGNTTLSAYLTQIYRFLGLYVLGLGFFLLSFSTSRMLEIVIVRKTVLYVLGILLVSNLILAYFWIPSSHFIYVIWATIVLYSFSLYNHINYSK</sequence>
<dbReference type="EMBL" id="UINC01119557">
    <property type="protein sequence ID" value="SVC93464.1"/>
    <property type="molecule type" value="Genomic_DNA"/>
</dbReference>
<feature type="transmembrane region" description="Helical" evidence="1">
    <location>
        <begin position="12"/>
        <end position="29"/>
    </location>
</feature>
<feature type="transmembrane region" description="Helical" evidence="1">
    <location>
        <begin position="125"/>
        <end position="144"/>
    </location>
</feature>
<name>A0A382R6T6_9ZZZZ</name>
<feature type="transmembrane region" description="Helical" evidence="1">
    <location>
        <begin position="68"/>
        <end position="88"/>
    </location>
</feature>
<feature type="transmembrane region" description="Helical" evidence="1">
    <location>
        <begin position="100"/>
        <end position="119"/>
    </location>
</feature>
<dbReference type="AlphaFoldDB" id="A0A382R6T6"/>
<proteinExistence type="predicted"/>
<reference evidence="2" key="1">
    <citation type="submission" date="2018-05" db="EMBL/GenBank/DDBJ databases">
        <authorList>
            <person name="Lanie J.A."/>
            <person name="Ng W.-L."/>
            <person name="Kazmierczak K.M."/>
            <person name="Andrzejewski T.M."/>
            <person name="Davidsen T.M."/>
            <person name="Wayne K.J."/>
            <person name="Tettelin H."/>
            <person name="Glass J.I."/>
            <person name="Rusch D."/>
            <person name="Podicherti R."/>
            <person name="Tsui H.-C.T."/>
            <person name="Winkler M.E."/>
        </authorList>
    </citation>
    <scope>NUCLEOTIDE SEQUENCE</scope>
</reference>
<keyword evidence="1" id="KW-0472">Membrane</keyword>
<evidence type="ECO:0000256" key="1">
    <source>
        <dbReference type="SAM" id="Phobius"/>
    </source>
</evidence>
<organism evidence="2">
    <name type="scientific">marine metagenome</name>
    <dbReference type="NCBI Taxonomy" id="408172"/>
    <lineage>
        <taxon>unclassified sequences</taxon>
        <taxon>metagenomes</taxon>
        <taxon>ecological metagenomes</taxon>
    </lineage>
</organism>
<accession>A0A382R6T6</accession>
<evidence type="ECO:0000313" key="2">
    <source>
        <dbReference type="EMBL" id="SVC93464.1"/>
    </source>
</evidence>
<keyword evidence="1" id="KW-1133">Transmembrane helix</keyword>